<accession>A0A561D7U1</accession>
<organism evidence="1 2">
    <name type="scientific">Neobacillus bataviensis</name>
    <dbReference type="NCBI Taxonomy" id="220685"/>
    <lineage>
        <taxon>Bacteria</taxon>
        <taxon>Bacillati</taxon>
        <taxon>Bacillota</taxon>
        <taxon>Bacilli</taxon>
        <taxon>Bacillales</taxon>
        <taxon>Bacillaceae</taxon>
        <taxon>Neobacillus</taxon>
    </lineage>
</organism>
<gene>
    <name evidence="1" type="ORF">FB550_10749</name>
</gene>
<reference evidence="1 2" key="1">
    <citation type="submission" date="2019-06" db="EMBL/GenBank/DDBJ databases">
        <title>Sorghum-associated microbial communities from plants grown in Nebraska, USA.</title>
        <authorList>
            <person name="Schachtman D."/>
        </authorList>
    </citation>
    <scope>NUCLEOTIDE SEQUENCE [LARGE SCALE GENOMIC DNA]</scope>
    <source>
        <strain evidence="1 2">2482</strain>
    </source>
</reference>
<dbReference type="EMBL" id="VIVN01000007">
    <property type="protein sequence ID" value="TWD99414.1"/>
    <property type="molecule type" value="Genomic_DNA"/>
</dbReference>
<sequence>MKIGRYFLKKAGIWFKVADKGFFLLKMVTSTEEEKVPHGVSFWGVSDKLQKVSGKNENW</sequence>
<protein>
    <submittedName>
        <fullName evidence="1">Uncharacterized protein</fullName>
    </submittedName>
</protein>
<evidence type="ECO:0000313" key="2">
    <source>
        <dbReference type="Proteomes" id="UP000319671"/>
    </source>
</evidence>
<keyword evidence="2" id="KW-1185">Reference proteome</keyword>
<comment type="caution">
    <text evidence="1">The sequence shown here is derived from an EMBL/GenBank/DDBJ whole genome shotgun (WGS) entry which is preliminary data.</text>
</comment>
<dbReference type="Proteomes" id="UP000319671">
    <property type="component" value="Unassembled WGS sequence"/>
</dbReference>
<dbReference type="RefSeq" id="WP_144565984.1">
    <property type="nucleotide sequence ID" value="NZ_VIVN01000007.1"/>
</dbReference>
<name>A0A561D7U1_9BACI</name>
<dbReference type="AlphaFoldDB" id="A0A561D7U1"/>
<evidence type="ECO:0000313" key="1">
    <source>
        <dbReference type="EMBL" id="TWD99414.1"/>
    </source>
</evidence>
<proteinExistence type="predicted"/>